<dbReference type="AlphaFoldDB" id="X6NT29"/>
<name>X6NT29_RETFI</name>
<reference evidence="2 3" key="1">
    <citation type="journal article" date="2013" name="Curr. Biol.">
        <title>The Genome of the Foraminiferan Reticulomyxa filosa.</title>
        <authorList>
            <person name="Glockner G."/>
            <person name="Hulsmann N."/>
            <person name="Schleicher M."/>
            <person name="Noegel A.A."/>
            <person name="Eichinger L."/>
            <person name="Gallinger C."/>
            <person name="Pawlowski J."/>
            <person name="Sierra R."/>
            <person name="Euteneuer U."/>
            <person name="Pillet L."/>
            <person name="Moustafa A."/>
            <person name="Platzer M."/>
            <person name="Groth M."/>
            <person name="Szafranski K."/>
            <person name="Schliwa M."/>
        </authorList>
    </citation>
    <scope>NUCLEOTIDE SEQUENCE [LARGE SCALE GENOMIC DNA]</scope>
</reference>
<dbReference type="PANTHER" id="PTHR46655:SF1">
    <property type="entry name" value="HISTONE-LYSINE N-METHYLTRANSFERASE ATXR3"/>
    <property type="match status" value="1"/>
</dbReference>
<sequence>MRIHEMNPYLAENKVEESLKCLVEIRNELRKLKPTPFAYHHAAADCIDFYIHTKYWFTAFNYESFKSKVFSLRELGYTKGTLLHVLCAHNSHNIFFIFLDNLDGNAPPKKYNPQYVWGQLNFWERQTIEQPDASLSHSRRGTVALPNIECCYSKQIRDDLKRPYDYATRQELLGLLETKPFNPWTTRWHWNFRFVADIAFVFVCFFFSFLHCNPIHSLLCLLFTLYINRNGKIYGTPWLDAFIDEKEKEKLVTLLNSLKEASVHYAEEETFFSSTLPQTTSREE</sequence>
<evidence type="ECO:0000313" key="3">
    <source>
        <dbReference type="Proteomes" id="UP000023152"/>
    </source>
</evidence>
<feature type="domain" description="ATXR3 C-terminal" evidence="1">
    <location>
        <begin position="2"/>
        <end position="196"/>
    </location>
</feature>
<comment type="caution">
    <text evidence="2">The sequence shown here is derived from an EMBL/GenBank/DDBJ whole genome shotgun (WGS) entry which is preliminary data.</text>
</comment>
<dbReference type="OrthoDB" id="308383at2759"/>
<organism evidence="2 3">
    <name type="scientific">Reticulomyxa filosa</name>
    <dbReference type="NCBI Taxonomy" id="46433"/>
    <lineage>
        <taxon>Eukaryota</taxon>
        <taxon>Sar</taxon>
        <taxon>Rhizaria</taxon>
        <taxon>Retaria</taxon>
        <taxon>Foraminifera</taxon>
        <taxon>Monothalamids</taxon>
        <taxon>Reticulomyxidae</taxon>
        <taxon>Reticulomyxa</taxon>
    </lineage>
</organism>
<evidence type="ECO:0000313" key="2">
    <source>
        <dbReference type="EMBL" id="ETO29425.1"/>
    </source>
</evidence>
<proteinExistence type="predicted"/>
<dbReference type="Proteomes" id="UP000023152">
    <property type="component" value="Unassembled WGS sequence"/>
</dbReference>
<gene>
    <name evidence="2" type="ORF">RFI_07694</name>
</gene>
<accession>X6NT29</accession>
<dbReference type="PANTHER" id="PTHR46655">
    <property type="entry name" value="HISTONE-LYSINE N-METHYLTRANSFERASE ATXR3"/>
    <property type="match status" value="1"/>
</dbReference>
<keyword evidence="3" id="KW-1185">Reference proteome</keyword>
<protein>
    <recommendedName>
        <fullName evidence="1">ATXR3 C-terminal domain-containing protein</fullName>
    </recommendedName>
</protein>
<dbReference type="EMBL" id="ASPP01006070">
    <property type="protein sequence ID" value="ETO29425.1"/>
    <property type="molecule type" value="Genomic_DNA"/>
</dbReference>
<dbReference type="InterPro" id="IPR045606">
    <property type="entry name" value="ATXR3_C"/>
</dbReference>
<dbReference type="Pfam" id="PF19633">
    <property type="entry name" value="SDG2_C"/>
    <property type="match status" value="1"/>
</dbReference>
<evidence type="ECO:0000259" key="1">
    <source>
        <dbReference type="Pfam" id="PF19633"/>
    </source>
</evidence>